<reference evidence="2 3" key="1">
    <citation type="journal article" date="2018" name="Nat. Ecol. Evol.">
        <title>Shark genomes provide insights into elasmobranch evolution and the origin of vertebrates.</title>
        <authorList>
            <person name="Hara Y"/>
            <person name="Yamaguchi K"/>
            <person name="Onimaru K"/>
            <person name="Kadota M"/>
            <person name="Koyanagi M"/>
            <person name="Keeley SD"/>
            <person name="Tatsumi K"/>
            <person name="Tanaka K"/>
            <person name="Motone F"/>
            <person name="Kageyama Y"/>
            <person name="Nozu R"/>
            <person name="Adachi N"/>
            <person name="Nishimura O"/>
            <person name="Nakagawa R"/>
            <person name="Tanegashima C"/>
            <person name="Kiyatake I"/>
            <person name="Matsumoto R"/>
            <person name="Murakumo K"/>
            <person name="Nishida K"/>
            <person name="Terakita A"/>
            <person name="Kuratani S"/>
            <person name="Sato K"/>
            <person name="Hyodo S Kuraku.S."/>
        </authorList>
    </citation>
    <scope>NUCLEOTIDE SEQUENCE [LARGE SCALE GENOMIC DNA]</scope>
</reference>
<dbReference type="STRING" id="75743.A0A401NTD6"/>
<dbReference type="InterPro" id="IPR028280">
    <property type="entry name" value="Njmu-R1"/>
</dbReference>
<dbReference type="OrthoDB" id="20238at2759"/>
<dbReference type="Proteomes" id="UP000288216">
    <property type="component" value="Unassembled WGS sequence"/>
</dbReference>
<dbReference type="EMBL" id="BFAA01008017">
    <property type="protein sequence ID" value="GCB64148.1"/>
    <property type="molecule type" value="Genomic_DNA"/>
</dbReference>
<name>A0A401NTD6_SCYTO</name>
<protein>
    <recommendedName>
        <fullName evidence="4">Protein Njmu-R1</fullName>
    </recommendedName>
</protein>
<feature type="region of interest" description="Disordered" evidence="1">
    <location>
        <begin position="48"/>
        <end position="67"/>
    </location>
</feature>
<sequence>MINQTSLQDSMDGDEKETDLEPEDEPPRDQQQTDTYYSLYRRHRSLQLGDEGDAGHRRNGPSDTFPKETVSQEDFSLFLLASNLSVVAEPELRAFVAKRLSKGAFLGGMGTIAAVDLSIAEQPVACYYCLLHQNQSPGPENDKLESKPLVTDYVLCFLGSTEKSLELFRIELDKYAQGLQLYLTAEVGAVELHIQPYLSSWYDDSVLYIQRVVQLFQDRLPILLRAALSHTPVEVKGTDNKIKQDVERFLNAASLQGLIQEDSLASLCKVMTDEQQKVIVIDCSESTPAFQNAVSNKFCEDWIPSFLNSLESGNPFLMRQILENFKLKAIQDMNSLKRYIRHAEMNNYALFKCFVFLKNCGNGDVLLHNVKVEHVEMPEAQNVVKVLEEFMYEEGVITPSN</sequence>
<organism evidence="2 3">
    <name type="scientific">Scyliorhinus torazame</name>
    <name type="common">Cloudy catshark</name>
    <name type="synonym">Catulus torazame</name>
    <dbReference type="NCBI Taxonomy" id="75743"/>
    <lineage>
        <taxon>Eukaryota</taxon>
        <taxon>Metazoa</taxon>
        <taxon>Chordata</taxon>
        <taxon>Craniata</taxon>
        <taxon>Vertebrata</taxon>
        <taxon>Chondrichthyes</taxon>
        <taxon>Elasmobranchii</taxon>
        <taxon>Galeomorphii</taxon>
        <taxon>Galeoidea</taxon>
        <taxon>Carcharhiniformes</taxon>
        <taxon>Scyliorhinidae</taxon>
        <taxon>Scyliorhinus</taxon>
    </lineage>
</organism>
<dbReference type="GO" id="GO:0099041">
    <property type="term" value="P:vesicle tethering to Golgi"/>
    <property type="evidence" value="ECO:0007669"/>
    <property type="project" value="InterPro"/>
</dbReference>
<dbReference type="PANTHER" id="PTHR14416">
    <property type="entry name" value="PROTEIN NJMU-R1"/>
    <property type="match status" value="1"/>
</dbReference>
<gene>
    <name evidence="2" type="ORF">scyTo_0014729</name>
</gene>
<dbReference type="AlphaFoldDB" id="A0A401NTD6"/>
<dbReference type="PANTHER" id="PTHR14416:SF2">
    <property type="entry name" value="PROTEIN NJMU-R1"/>
    <property type="match status" value="1"/>
</dbReference>
<accession>A0A401NTD6</accession>
<keyword evidence="3" id="KW-1185">Reference proteome</keyword>
<feature type="compositionally biased region" description="Acidic residues" evidence="1">
    <location>
        <begin position="11"/>
        <end position="26"/>
    </location>
</feature>
<proteinExistence type="predicted"/>
<evidence type="ECO:0000256" key="1">
    <source>
        <dbReference type="SAM" id="MobiDB-lite"/>
    </source>
</evidence>
<dbReference type="OMA" id="LEEWHYI"/>
<evidence type="ECO:0000313" key="3">
    <source>
        <dbReference type="Proteomes" id="UP000288216"/>
    </source>
</evidence>
<dbReference type="Pfam" id="PF15053">
    <property type="entry name" value="Njmu-R1"/>
    <property type="match status" value="1"/>
</dbReference>
<comment type="caution">
    <text evidence="2">The sequence shown here is derived from an EMBL/GenBank/DDBJ whole genome shotgun (WGS) entry which is preliminary data.</text>
</comment>
<evidence type="ECO:0000313" key="2">
    <source>
        <dbReference type="EMBL" id="GCB64148.1"/>
    </source>
</evidence>
<evidence type="ECO:0008006" key="4">
    <source>
        <dbReference type="Google" id="ProtNLM"/>
    </source>
</evidence>
<feature type="region of interest" description="Disordered" evidence="1">
    <location>
        <begin position="1"/>
        <end position="37"/>
    </location>
</feature>
<dbReference type="GO" id="GO:0005802">
    <property type="term" value="C:trans-Golgi network"/>
    <property type="evidence" value="ECO:0007669"/>
    <property type="project" value="InterPro"/>
</dbReference>